<dbReference type="EMBL" id="BONV01000014">
    <property type="protein sequence ID" value="GIG80415.1"/>
    <property type="molecule type" value="Genomic_DNA"/>
</dbReference>
<sequence>MGLLAWIKRLLIPTYERTSLHYRHQTSFTVRSLPSSLPKAYFEASFDLTWTIAADSQPPSIEETYKVNRRIRDILERVTSGFSVHSVEEVQGEVEMAVYRNSPGIDHRLASVQVKLWVDEKTKTYAEEFEKVLRDNALTEAVFEMKARQARYVRDHLLSDAQIARLWWLDGRADKLPELLKMGSNFEQVVGLIHDGMGSIPAPGEALMIERIAELIKDFLGPLSAQHREILLSQLGHFFNGYEREDLANSLSSLNGNSADTN</sequence>
<dbReference type="AlphaFoldDB" id="A0A8J3M961"/>
<proteinExistence type="predicted"/>
<organism evidence="1 2">
    <name type="scientific">Planotetraspora kaengkrachanensis</name>
    <dbReference type="NCBI Taxonomy" id="575193"/>
    <lineage>
        <taxon>Bacteria</taxon>
        <taxon>Bacillati</taxon>
        <taxon>Actinomycetota</taxon>
        <taxon>Actinomycetes</taxon>
        <taxon>Streptosporangiales</taxon>
        <taxon>Streptosporangiaceae</taxon>
        <taxon>Planotetraspora</taxon>
    </lineage>
</organism>
<comment type="caution">
    <text evidence="1">The sequence shown here is derived from an EMBL/GenBank/DDBJ whole genome shotgun (WGS) entry which is preliminary data.</text>
</comment>
<gene>
    <name evidence="1" type="ORF">Pka01_35420</name>
</gene>
<dbReference type="RefSeq" id="WP_203883830.1">
    <property type="nucleotide sequence ID" value="NZ_BAABHH010000012.1"/>
</dbReference>
<reference evidence="1 2" key="1">
    <citation type="submission" date="2021-01" db="EMBL/GenBank/DDBJ databases">
        <title>Whole genome shotgun sequence of Planotetraspora kaengkrachanensis NBRC 104272.</title>
        <authorList>
            <person name="Komaki H."/>
            <person name="Tamura T."/>
        </authorList>
    </citation>
    <scope>NUCLEOTIDE SEQUENCE [LARGE SCALE GENOMIC DNA]</scope>
    <source>
        <strain evidence="1 2">NBRC 104272</strain>
    </source>
</reference>
<evidence type="ECO:0000313" key="1">
    <source>
        <dbReference type="EMBL" id="GIG80415.1"/>
    </source>
</evidence>
<accession>A0A8J3M961</accession>
<evidence type="ECO:0000313" key="2">
    <source>
        <dbReference type="Proteomes" id="UP000630097"/>
    </source>
</evidence>
<keyword evidence="2" id="KW-1185">Reference proteome</keyword>
<name>A0A8J3M961_9ACTN</name>
<dbReference type="Proteomes" id="UP000630097">
    <property type="component" value="Unassembled WGS sequence"/>
</dbReference>
<protein>
    <submittedName>
        <fullName evidence="1">Uncharacterized protein</fullName>
    </submittedName>
</protein>